<comment type="caution">
    <text evidence="3">The sequence shown here is derived from an EMBL/GenBank/DDBJ whole genome shotgun (WGS) entry which is preliminary data.</text>
</comment>
<evidence type="ECO:0008006" key="5">
    <source>
        <dbReference type="Google" id="ProtNLM"/>
    </source>
</evidence>
<gene>
    <name evidence="3" type="ORF">HOQ43_04030</name>
</gene>
<proteinExistence type="predicted"/>
<evidence type="ECO:0000313" key="3">
    <source>
        <dbReference type="EMBL" id="NUQ87617.1"/>
    </source>
</evidence>
<feature type="compositionally biased region" description="Polar residues" evidence="1">
    <location>
        <begin position="83"/>
        <end position="101"/>
    </location>
</feature>
<feature type="transmembrane region" description="Helical" evidence="2">
    <location>
        <begin position="12"/>
        <end position="37"/>
    </location>
</feature>
<dbReference type="AlphaFoldDB" id="A0A850C7L4"/>
<reference evidence="3 4" key="1">
    <citation type="submission" date="2020-05" db="EMBL/GenBank/DDBJ databases">
        <title>DNA-SIP metagenomic assembled genomes.</title>
        <authorList>
            <person name="Yu J."/>
        </authorList>
    </citation>
    <scope>NUCLEOTIDE SEQUENCE [LARGE SCALE GENOMIC DNA]</scope>
    <source>
        <strain evidence="3">Bin5.27</strain>
    </source>
</reference>
<evidence type="ECO:0000256" key="2">
    <source>
        <dbReference type="SAM" id="Phobius"/>
    </source>
</evidence>
<keyword evidence="2" id="KW-0812">Transmembrane</keyword>
<dbReference type="EMBL" id="JABFXE010000172">
    <property type="protein sequence ID" value="NUQ87617.1"/>
    <property type="molecule type" value="Genomic_DNA"/>
</dbReference>
<protein>
    <recommendedName>
        <fullName evidence="5">Mercuric ion transport protein</fullName>
    </recommendedName>
</protein>
<name>A0A850C7L4_9ACTN</name>
<organism evidence="3 4">
    <name type="scientific">Glycomyces artemisiae</name>
    <dbReference type="NCBI Taxonomy" id="1076443"/>
    <lineage>
        <taxon>Bacteria</taxon>
        <taxon>Bacillati</taxon>
        <taxon>Actinomycetota</taxon>
        <taxon>Actinomycetes</taxon>
        <taxon>Glycomycetales</taxon>
        <taxon>Glycomycetaceae</taxon>
        <taxon>Glycomyces</taxon>
    </lineage>
</organism>
<feature type="region of interest" description="Disordered" evidence="1">
    <location>
        <begin position="73"/>
        <end position="101"/>
    </location>
</feature>
<sequence>MRDRVPTIGPIAAMAGAIGLCCGLPVLLSLGIAGAIAGWSLQSWVLIGLGLVLAGAGWARWVRGRLRDRRLHRPIPTAHADTSPVQNADSSTDVTSKENNP</sequence>
<keyword evidence="2" id="KW-1133">Transmembrane helix</keyword>
<dbReference type="Proteomes" id="UP000574690">
    <property type="component" value="Unassembled WGS sequence"/>
</dbReference>
<feature type="transmembrane region" description="Helical" evidence="2">
    <location>
        <begin position="43"/>
        <end position="62"/>
    </location>
</feature>
<keyword evidence="2" id="KW-0472">Membrane</keyword>
<evidence type="ECO:0000256" key="1">
    <source>
        <dbReference type="SAM" id="MobiDB-lite"/>
    </source>
</evidence>
<evidence type="ECO:0000313" key="4">
    <source>
        <dbReference type="Proteomes" id="UP000574690"/>
    </source>
</evidence>
<accession>A0A850C7L4</accession>